<dbReference type="GO" id="GO:0004674">
    <property type="term" value="F:protein serine/threonine kinase activity"/>
    <property type="evidence" value="ECO:0007669"/>
    <property type="project" value="UniProtKB-KW"/>
</dbReference>
<dbReference type="STRING" id="99883.ENSTNIP00000001517"/>
<evidence type="ECO:0000313" key="8">
    <source>
        <dbReference type="Ensembl" id="ENSTNIP00000001517.1"/>
    </source>
</evidence>
<dbReference type="Gene3D" id="1.10.510.10">
    <property type="entry name" value="Transferase(Phosphotransferase) domain 1"/>
    <property type="match status" value="1"/>
</dbReference>
<dbReference type="Ensembl" id="ENSTNIT00000001512.1">
    <property type="protein sequence ID" value="ENSTNIP00000001517.1"/>
    <property type="gene ID" value="ENSTNIG00000000118.1"/>
</dbReference>
<dbReference type="Proteomes" id="UP000007303">
    <property type="component" value="Unassembled WGS sequence"/>
</dbReference>
<keyword evidence="5" id="KW-0067">ATP-binding</keyword>
<dbReference type="InterPro" id="IPR050494">
    <property type="entry name" value="Ser_Thr_dual-spec_kinase"/>
</dbReference>
<dbReference type="AlphaFoldDB" id="H3BZV1"/>
<evidence type="ECO:0000256" key="5">
    <source>
        <dbReference type="ARBA" id="ARBA00022840"/>
    </source>
</evidence>
<dbReference type="PROSITE" id="PS50011">
    <property type="entry name" value="PROTEIN_KINASE_DOM"/>
    <property type="match status" value="1"/>
</dbReference>
<keyword evidence="6" id="KW-0472">Membrane</keyword>
<proteinExistence type="predicted"/>
<keyword evidence="4" id="KW-0418">Kinase</keyword>
<sequence>PEVLLGLPLTEAIDMWTLGCVVGTLFLREWLFRGENENDMMRCIVQLLGQPPKHV</sequence>
<evidence type="ECO:0000256" key="4">
    <source>
        <dbReference type="ARBA" id="ARBA00022777"/>
    </source>
</evidence>
<evidence type="ECO:0000313" key="9">
    <source>
        <dbReference type="Proteomes" id="UP000007303"/>
    </source>
</evidence>
<feature type="transmembrane region" description="Helical" evidence="6">
    <location>
        <begin position="12"/>
        <end position="32"/>
    </location>
</feature>
<keyword evidence="6" id="KW-1133">Transmembrane helix</keyword>
<organism evidence="8 9">
    <name type="scientific">Tetraodon nigroviridis</name>
    <name type="common">Spotted green pufferfish</name>
    <name type="synonym">Chelonodon nigroviridis</name>
    <dbReference type="NCBI Taxonomy" id="99883"/>
    <lineage>
        <taxon>Eukaryota</taxon>
        <taxon>Metazoa</taxon>
        <taxon>Chordata</taxon>
        <taxon>Craniata</taxon>
        <taxon>Vertebrata</taxon>
        <taxon>Euteleostomi</taxon>
        <taxon>Actinopterygii</taxon>
        <taxon>Neopterygii</taxon>
        <taxon>Teleostei</taxon>
        <taxon>Neoteleostei</taxon>
        <taxon>Acanthomorphata</taxon>
        <taxon>Eupercaria</taxon>
        <taxon>Tetraodontiformes</taxon>
        <taxon>Tetradontoidea</taxon>
        <taxon>Tetraodontidae</taxon>
        <taxon>Tetraodon</taxon>
    </lineage>
</organism>
<dbReference type="InterPro" id="IPR000719">
    <property type="entry name" value="Prot_kinase_dom"/>
</dbReference>
<reference evidence="8" key="2">
    <citation type="submission" date="2025-08" db="UniProtKB">
        <authorList>
            <consortium name="Ensembl"/>
        </authorList>
    </citation>
    <scope>IDENTIFICATION</scope>
</reference>
<evidence type="ECO:0000256" key="6">
    <source>
        <dbReference type="SAM" id="Phobius"/>
    </source>
</evidence>
<reference evidence="9" key="1">
    <citation type="journal article" date="2004" name="Nature">
        <title>Genome duplication in the teleost fish Tetraodon nigroviridis reveals the early vertebrate proto-karyotype.</title>
        <authorList>
            <person name="Jaillon O."/>
            <person name="Aury J.-M."/>
            <person name="Brunet F."/>
            <person name="Petit J.-L."/>
            <person name="Stange-Thomann N."/>
            <person name="Mauceli E."/>
            <person name="Bouneau L."/>
            <person name="Fischer C."/>
            <person name="Ozouf-Costaz C."/>
            <person name="Bernot A."/>
            <person name="Nicaud S."/>
            <person name="Jaffe D."/>
            <person name="Fisher S."/>
            <person name="Lutfalla G."/>
            <person name="Dossat C."/>
            <person name="Segurens B."/>
            <person name="Dasilva C."/>
            <person name="Salanoubat M."/>
            <person name="Levy M."/>
            <person name="Boudet N."/>
            <person name="Castellano S."/>
            <person name="Anthouard V."/>
            <person name="Jubin C."/>
            <person name="Castelli V."/>
            <person name="Katinka M."/>
            <person name="Vacherie B."/>
            <person name="Biemont C."/>
            <person name="Skalli Z."/>
            <person name="Cattolico L."/>
            <person name="Poulain J."/>
            <person name="De Berardinis V."/>
            <person name="Cruaud C."/>
            <person name="Duprat S."/>
            <person name="Brottier P."/>
            <person name="Coutanceau J.-P."/>
            <person name="Gouzy J."/>
            <person name="Parra G."/>
            <person name="Lardier G."/>
            <person name="Chapple C."/>
            <person name="McKernan K.J."/>
            <person name="McEwan P."/>
            <person name="Bosak S."/>
            <person name="Kellis M."/>
            <person name="Volff J.-N."/>
            <person name="Guigo R."/>
            <person name="Zody M.C."/>
            <person name="Mesirov J."/>
            <person name="Lindblad-Toh K."/>
            <person name="Birren B."/>
            <person name="Nusbaum C."/>
            <person name="Kahn D."/>
            <person name="Robinson-Rechavi M."/>
            <person name="Laudet V."/>
            <person name="Schachter V."/>
            <person name="Quetier F."/>
            <person name="Saurin W."/>
            <person name="Scarpelli C."/>
            <person name="Wincker P."/>
            <person name="Lander E.S."/>
            <person name="Weissenbach J."/>
            <person name="Roest Crollius H."/>
        </authorList>
    </citation>
    <scope>NUCLEOTIDE SEQUENCE [LARGE SCALE GENOMIC DNA]</scope>
</reference>
<accession>H3BZV1</accession>
<dbReference type="PANTHER" id="PTHR24058">
    <property type="entry name" value="DUAL SPECIFICITY PROTEIN KINASE"/>
    <property type="match status" value="1"/>
</dbReference>
<name>H3BZV1_TETNG</name>
<keyword evidence="1" id="KW-0723">Serine/threonine-protein kinase</keyword>
<protein>
    <recommendedName>
        <fullName evidence="7">Protein kinase domain-containing protein</fullName>
    </recommendedName>
</protein>
<dbReference type="GO" id="GO:0005524">
    <property type="term" value="F:ATP binding"/>
    <property type="evidence" value="ECO:0007669"/>
    <property type="project" value="UniProtKB-KW"/>
</dbReference>
<reference evidence="8" key="3">
    <citation type="submission" date="2025-09" db="UniProtKB">
        <authorList>
            <consortium name="Ensembl"/>
        </authorList>
    </citation>
    <scope>IDENTIFICATION</scope>
</reference>
<dbReference type="GO" id="GO:0005737">
    <property type="term" value="C:cytoplasm"/>
    <property type="evidence" value="ECO:0007669"/>
    <property type="project" value="TreeGrafter"/>
</dbReference>
<keyword evidence="2" id="KW-0808">Transferase</keyword>
<dbReference type="HOGENOM" id="CLU_3037765_0_0_1"/>
<evidence type="ECO:0000256" key="3">
    <source>
        <dbReference type="ARBA" id="ARBA00022741"/>
    </source>
</evidence>
<keyword evidence="9" id="KW-1185">Reference proteome</keyword>
<evidence type="ECO:0000259" key="7">
    <source>
        <dbReference type="PROSITE" id="PS50011"/>
    </source>
</evidence>
<keyword evidence="3" id="KW-0547">Nucleotide-binding</keyword>
<dbReference type="PANTHER" id="PTHR24058:SF17">
    <property type="entry name" value="HOMEODOMAIN INTERACTING PROTEIN KINASE, ISOFORM D"/>
    <property type="match status" value="1"/>
</dbReference>
<feature type="domain" description="Protein kinase" evidence="7">
    <location>
        <begin position="1"/>
        <end position="55"/>
    </location>
</feature>
<dbReference type="GO" id="GO:0004713">
    <property type="term" value="F:protein tyrosine kinase activity"/>
    <property type="evidence" value="ECO:0007669"/>
    <property type="project" value="TreeGrafter"/>
</dbReference>
<dbReference type="InterPro" id="IPR011009">
    <property type="entry name" value="Kinase-like_dom_sf"/>
</dbReference>
<dbReference type="GO" id="GO:0005634">
    <property type="term" value="C:nucleus"/>
    <property type="evidence" value="ECO:0007669"/>
    <property type="project" value="TreeGrafter"/>
</dbReference>
<dbReference type="InParanoid" id="H3BZV1"/>
<evidence type="ECO:0000256" key="1">
    <source>
        <dbReference type="ARBA" id="ARBA00022527"/>
    </source>
</evidence>
<dbReference type="SUPFAM" id="SSF56112">
    <property type="entry name" value="Protein kinase-like (PK-like)"/>
    <property type="match status" value="1"/>
</dbReference>
<keyword evidence="6" id="KW-0812">Transmembrane</keyword>
<dbReference type="GeneTree" id="ENSGT00940000174312"/>
<evidence type="ECO:0000256" key="2">
    <source>
        <dbReference type="ARBA" id="ARBA00022679"/>
    </source>
</evidence>